<dbReference type="PANTHER" id="PTHR30308:SF2">
    <property type="entry name" value="SSRA-BINDING PROTEIN"/>
    <property type="match status" value="1"/>
</dbReference>
<dbReference type="AlphaFoldDB" id="A0A368NEB2"/>
<dbReference type="Pfam" id="PF01668">
    <property type="entry name" value="SmpB"/>
    <property type="match status" value="1"/>
</dbReference>
<keyword evidence="1 3" id="KW-0963">Cytoplasm</keyword>
<dbReference type="GO" id="GO:0005829">
    <property type="term" value="C:cytosol"/>
    <property type="evidence" value="ECO:0007669"/>
    <property type="project" value="TreeGrafter"/>
</dbReference>
<comment type="function">
    <text evidence="3">Required for rescue of stalled ribosomes mediated by trans-translation. Binds to transfer-messenger RNA (tmRNA), required for stable association of tmRNA with ribosomes. tmRNA and SmpB together mimic tRNA shape, replacing the anticodon stem-loop with SmpB. tmRNA is encoded by the ssrA gene; the 2 termini fold to resemble tRNA(Ala) and it encodes a 'tag peptide', a short internal open reading frame. During trans-translation Ala-aminoacylated tmRNA acts like a tRNA, entering the A-site of stalled ribosomes, displacing the stalled mRNA. The ribosome then switches to translate the ORF on the tmRNA; the nascent peptide is terminated with the 'tag peptide' encoded by the tmRNA and targeted for degradation. The ribosome is freed to recommence translation, which seems to be the essential function of trans-translation.</text>
</comment>
<dbReference type="GO" id="GO:0070930">
    <property type="term" value="P:trans-translation-dependent protein tagging"/>
    <property type="evidence" value="ECO:0007669"/>
    <property type="project" value="TreeGrafter"/>
</dbReference>
<dbReference type="HAMAP" id="MF_00023">
    <property type="entry name" value="SmpB"/>
    <property type="match status" value="1"/>
</dbReference>
<evidence type="ECO:0000256" key="3">
    <source>
        <dbReference type="HAMAP-Rule" id="MF_00023"/>
    </source>
</evidence>
<dbReference type="PANTHER" id="PTHR30308">
    <property type="entry name" value="TMRNA-BINDING COMPONENT OF TRANS-TRANSLATION TAGGING COMPLEX"/>
    <property type="match status" value="1"/>
</dbReference>
<comment type="caution">
    <text evidence="5">The sequence shown here is derived from an EMBL/GenBank/DDBJ whole genome shotgun (WGS) entry which is preliminary data.</text>
</comment>
<dbReference type="SUPFAM" id="SSF74982">
    <property type="entry name" value="Small protein B (SmpB)"/>
    <property type="match status" value="1"/>
</dbReference>
<dbReference type="InterPro" id="IPR000037">
    <property type="entry name" value="SsrA-bd_prot"/>
</dbReference>
<dbReference type="NCBIfam" id="NF003843">
    <property type="entry name" value="PRK05422.1"/>
    <property type="match status" value="1"/>
</dbReference>
<dbReference type="InterPro" id="IPR023620">
    <property type="entry name" value="SmpB"/>
</dbReference>
<dbReference type="EMBL" id="QPID01000008">
    <property type="protein sequence ID" value="RCU48922.1"/>
    <property type="molecule type" value="Genomic_DNA"/>
</dbReference>
<dbReference type="InterPro" id="IPR020081">
    <property type="entry name" value="SsrA-bd_prot_CS"/>
</dbReference>
<sequence>MAKKKPKQTSSTIAQNKRARHDYFIEDKIEAGLCLQGWEVKSLRQGKANIAEAYIYLKDGEAFLSGATFTPLQAASTHVIADPTRTRKLLLNRRQLDNLFGRVNREGFTILPLALYWKQAWVKLEIGVGKGKKQHDKRADVKNKDWSRQKDRIMKNAR</sequence>
<dbReference type="GO" id="GO:0003723">
    <property type="term" value="F:RNA binding"/>
    <property type="evidence" value="ECO:0007669"/>
    <property type="project" value="UniProtKB-UniRule"/>
</dbReference>
<accession>A0A368NEB2</accession>
<evidence type="ECO:0000256" key="2">
    <source>
        <dbReference type="ARBA" id="ARBA00022884"/>
    </source>
</evidence>
<dbReference type="Proteomes" id="UP000252558">
    <property type="component" value="Unassembled WGS sequence"/>
</dbReference>
<evidence type="ECO:0000313" key="6">
    <source>
        <dbReference type="Proteomes" id="UP000252558"/>
    </source>
</evidence>
<dbReference type="RefSeq" id="WP_114339046.1">
    <property type="nucleotide sequence ID" value="NZ_QPID01000008.1"/>
</dbReference>
<comment type="subcellular location">
    <subcellularLocation>
        <location evidence="3">Cytoplasm</location>
    </subcellularLocation>
    <text evidence="3">The tmRNA-SmpB complex associates with stalled 70S ribosomes.</text>
</comment>
<gene>
    <name evidence="3" type="primary">smpB</name>
    <name evidence="5" type="ORF">DU002_13305</name>
</gene>
<feature type="region of interest" description="Disordered" evidence="4">
    <location>
        <begin position="133"/>
        <end position="158"/>
    </location>
</feature>
<evidence type="ECO:0000256" key="4">
    <source>
        <dbReference type="SAM" id="MobiDB-lite"/>
    </source>
</evidence>
<feature type="compositionally biased region" description="Basic and acidic residues" evidence="4">
    <location>
        <begin position="137"/>
        <end position="158"/>
    </location>
</feature>
<dbReference type="CDD" id="cd09294">
    <property type="entry name" value="SmpB"/>
    <property type="match status" value="1"/>
</dbReference>
<comment type="similarity">
    <text evidence="3">Belongs to the SmpB family.</text>
</comment>
<keyword evidence="6" id="KW-1185">Reference proteome</keyword>
<keyword evidence="2 3" id="KW-0694">RNA-binding</keyword>
<dbReference type="PROSITE" id="PS01317">
    <property type="entry name" value="SSRP"/>
    <property type="match status" value="1"/>
</dbReference>
<dbReference type="Gene3D" id="2.40.280.10">
    <property type="match status" value="1"/>
</dbReference>
<organism evidence="5 6">
    <name type="scientific">Corallincola holothuriorum</name>
    <dbReference type="NCBI Taxonomy" id="2282215"/>
    <lineage>
        <taxon>Bacteria</taxon>
        <taxon>Pseudomonadati</taxon>
        <taxon>Pseudomonadota</taxon>
        <taxon>Gammaproteobacteria</taxon>
        <taxon>Alteromonadales</taxon>
        <taxon>Psychromonadaceae</taxon>
        <taxon>Corallincola</taxon>
    </lineage>
</organism>
<dbReference type="GO" id="GO:0070929">
    <property type="term" value="P:trans-translation"/>
    <property type="evidence" value="ECO:0007669"/>
    <property type="project" value="UniProtKB-UniRule"/>
</dbReference>
<dbReference type="NCBIfam" id="TIGR00086">
    <property type="entry name" value="smpB"/>
    <property type="match status" value="1"/>
</dbReference>
<proteinExistence type="inferred from homology"/>
<dbReference type="OrthoDB" id="9805462at2"/>
<evidence type="ECO:0000256" key="1">
    <source>
        <dbReference type="ARBA" id="ARBA00022490"/>
    </source>
</evidence>
<protein>
    <recommendedName>
        <fullName evidence="3">SsrA-binding protein</fullName>
    </recommendedName>
    <alternativeName>
        <fullName evidence="3">Small protein B</fullName>
    </alternativeName>
</protein>
<evidence type="ECO:0000313" key="5">
    <source>
        <dbReference type="EMBL" id="RCU48922.1"/>
    </source>
</evidence>
<name>A0A368NEB2_9GAMM</name>
<reference evidence="5 6" key="1">
    <citation type="submission" date="2018-07" db="EMBL/GenBank/DDBJ databases">
        <title>Corallincola holothuriorum sp. nov., a new facultative anaerobe isolated from sea cucumber Apostichopus japonicus.</title>
        <authorList>
            <person name="Xia H."/>
        </authorList>
    </citation>
    <scope>NUCLEOTIDE SEQUENCE [LARGE SCALE GENOMIC DNA]</scope>
    <source>
        <strain evidence="5 6">C4</strain>
    </source>
</reference>